<name>A0ABW1KS98_9PROT</name>
<keyword evidence="1" id="KW-0732">Signal</keyword>
<evidence type="ECO:0000256" key="1">
    <source>
        <dbReference type="SAM" id="SignalP"/>
    </source>
</evidence>
<keyword evidence="4" id="KW-1185">Reference proteome</keyword>
<dbReference type="Proteomes" id="UP001596116">
    <property type="component" value="Unassembled WGS sequence"/>
</dbReference>
<reference evidence="3 4" key="1">
    <citation type="submission" date="2024-09" db="EMBL/GenBank/DDBJ databases">
        <authorList>
            <person name="Zhang Z.-H."/>
        </authorList>
    </citation>
    <scope>NUCLEOTIDE SEQUENCE [LARGE SCALE GENOMIC DNA]</scope>
    <source>
        <strain evidence="3 4">HHTR114</strain>
    </source>
</reference>
<evidence type="ECO:0000313" key="4">
    <source>
        <dbReference type="Proteomes" id="UP001596116"/>
    </source>
</evidence>
<evidence type="ECO:0000259" key="2">
    <source>
        <dbReference type="Pfam" id="PF13474"/>
    </source>
</evidence>
<evidence type="ECO:0000313" key="3">
    <source>
        <dbReference type="EMBL" id="MFC6034035.1"/>
    </source>
</evidence>
<dbReference type="InterPro" id="IPR037401">
    <property type="entry name" value="SnoaL-like"/>
</dbReference>
<feature type="domain" description="SnoaL-like" evidence="2">
    <location>
        <begin position="28"/>
        <end position="137"/>
    </location>
</feature>
<feature type="chain" id="PRO_5045063440" evidence="1">
    <location>
        <begin position="19"/>
        <end position="151"/>
    </location>
</feature>
<dbReference type="InterPro" id="IPR032710">
    <property type="entry name" value="NTF2-like_dom_sf"/>
</dbReference>
<sequence>MKYLVVLFGALWLAACGAAETTRPDFRTALDAHLAAIAAKDFDAYKPTVTSGEDLHLIFPDGSVIETTQGVFDFHEEWFADSNWRMDPDVVKVMEGEDMAAALLKYDYRDTPEGDPRASWLILVFGLENGQWRLIHDQNTRIIQQTSSEDV</sequence>
<feature type="signal peptide" evidence="1">
    <location>
        <begin position="1"/>
        <end position="18"/>
    </location>
</feature>
<dbReference type="Gene3D" id="3.10.450.50">
    <property type="match status" value="1"/>
</dbReference>
<accession>A0ABW1KS98</accession>
<dbReference type="EMBL" id="JBHPON010000001">
    <property type="protein sequence ID" value="MFC6034035.1"/>
    <property type="molecule type" value="Genomic_DNA"/>
</dbReference>
<organism evidence="3 4">
    <name type="scientific">Hyphococcus aureus</name>
    <dbReference type="NCBI Taxonomy" id="2666033"/>
    <lineage>
        <taxon>Bacteria</taxon>
        <taxon>Pseudomonadati</taxon>
        <taxon>Pseudomonadota</taxon>
        <taxon>Alphaproteobacteria</taxon>
        <taxon>Parvularculales</taxon>
        <taxon>Parvularculaceae</taxon>
        <taxon>Hyphococcus</taxon>
    </lineage>
</organism>
<dbReference type="SUPFAM" id="SSF54427">
    <property type="entry name" value="NTF2-like"/>
    <property type="match status" value="1"/>
</dbReference>
<dbReference type="Pfam" id="PF13474">
    <property type="entry name" value="SnoaL_3"/>
    <property type="match status" value="1"/>
</dbReference>
<gene>
    <name evidence="3" type="ORF">ACFMB1_00690</name>
</gene>
<comment type="caution">
    <text evidence="3">The sequence shown here is derived from an EMBL/GenBank/DDBJ whole genome shotgun (WGS) entry which is preliminary data.</text>
</comment>
<protein>
    <submittedName>
        <fullName evidence="3">YybH family protein</fullName>
    </submittedName>
</protein>
<dbReference type="PROSITE" id="PS51257">
    <property type="entry name" value="PROKAR_LIPOPROTEIN"/>
    <property type="match status" value="1"/>
</dbReference>
<dbReference type="RefSeq" id="WP_379880669.1">
    <property type="nucleotide sequence ID" value="NZ_JBHPON010000001.1"/>
</dbReference>
<proteinExistence type="predicted"/>